<dbReference type="Gene3D" id="3.30.540.10">
    <property type="entry name" value="Fructose-1,6-Bisphosphatase, subunit A, domain 1"/>
    <property type="match status" value="1"/>
</dbReference>
<evidence type="ECO:0000313" key="7">
    <source>
        <dbReference type="Proteomes" id="UP000245533"/>
    </source>
</evidence>
<keyword evidence="4" id="KW-1003">Cell membrane</keyword>
<comment type="similarity">
    <text evidence="4">Belongs to the inositol monophosphatase superfamily. CysQ family.</text>
</comment>
<evidence type="ECO:0000313" key="6">
    <source>
        <dbReference type="EMBL" id="PWN07784.1"/>
    </source>
</evidence>
<dbReference type="PROSITE" id="PS00629">
    <property type="entry name" value="IMP_1"/>
    <property type="match status" value="1"/>
</dbReference>
<dbReference type="InterPro" id="IPR050725">
    <property type="entry name" value="CysQ/Inositol_MonoPase"/>
</dbReference>
<dbReference type="InterPro" id="IPR000760">
    <property type="entry name" value="Inositol_monophosphatase-like"/>
</dbReference>
<gene>
    <name evidence="4 6" type="primary">cysQ</name>
    <name evidence="6" type="ORF">DDZ15_01860</name>
</gene>
<dbReference type="InterPro" id="IPR020583">
    <property type="entry name" value="Inositol_monoP_metal-BS"/>
</dbReference>
<feature type="binding site" evidence="4">
    <location>
        <position position="85"/>
    </location>
    <ligand>
        <name>Mg(2+)</name>
        <dbReference type="ChEBI" id="CHEBI:18420"/>
        <label>2</label>
    </ligand>
</feature>
<feature type="binding site" evidence="4">
    <location>
        <begin position="87"/>
        <end position="90"/>
    </location>
    <ligand>
        <name>substrate</name>
    </ligand>
</feature>
<comment type="caution">
    <text evidence="6">The sequence shown here is derived from an EMBL/GenBank/DDBJ whole genome shotgun (WGS) entry which is preliminary data.</text>
</comment>
<proteinExistence type="inferred from homology"/>
<keyword evidence="3 4" id="KW-0460">Magnesium</keyword>
<dbReference type="Proteomes" id="UP000245533">
    <property type="component" value="Unassembled WGS sequence"/>
</dbReference>
<evidence type="ECO:0000256" key="1">
    <source>
        <dbReference type="ARBA" id="ARBA00001625"/>
    </source>
</evidence>
<comment type="catalytic activity">
    <reaction evidence="1 4">
        <text>adenosine 3',5'-bisphosphate + H2O = AMP + phosphate</text>
        <dbReference type="Rhea" id="RHEA:10040"/>
        <dbReference type="ChEBI" id="CHEBI:15377"/>
        <dbReference type="ChEBI" id="CHEBI:43474"/>
        <dbReference type="ChEBI" id="CHEBI:58343"/>
        <dbReference type="ChEBI" id="CHEBI:456215"/>
        <dbReference type="EC" id="3.1.3.7"/>
    </reaction>
</comment>
<evidence type="ECO:0000256" key="4">
    <source>
        <dbReference type="HAMAP-Rule" id="MF_02095"/>
    </source>
</evidence>
<sequence>MQIDINTLNTIARRAGEKILKHYHSGITVDRKDDNSPLTKADMEAHREIVKGLQESYPDIPIISEESKVPEYDVRKNWRRFFMVDPLDGTKEFIKRNGEFTVNIALVEEGIPVMGVVYIPADDILYYASREDGAFKKQGSSDPKKIEHIPYKKGDPARIMVSRSHGGSNTVEKLSDMGIEVSEEVPSGSSLKFCLVAEGRADLYPRFGPTMEWDTAAADAVFRYSGKNGPRKSPLTYNKEDLHNPEFIIGL</sequence>
<comment type="cofactor">
    <cofactor evidence="4 5">
        <name>Mg(2+)</name>
        <dbReference type="ChEBI" id="CHEBI:18420"/>
    </cofactor>
</comment>
<dbReference type="GO" id="GO:0000103">
    <property type="term" value="P:sulfate assimilation"/>
    <property type="evidence" value="ECO:0007669"/>
    <property type="project" value="TreeGrafter"/>
</dbReference>
<dbReference type="OrthoDB" id="9772456at2"/>
<dbReference type="Gene3D" id="3.40.190.80">
    <property type="match status" value="1"/>
</dbReference>
<dbReference type="RefSeq" id="WP_109644266.1">
    <property type="nucleotide sequence ID" value="NZ_QGGB01000002.1"/>
</dbReference>
<feature type="binding site" evidence="4">
    <location>
        <position position="214"/>
    </location>
    <ligand>
        <name>Mg(2+)</name>
        <dbReference type="ChEBI" id="CHEBI:18420"/>
        <label>2</label>
    </ligand>
</feature>
<keyword evidence="4" id="KW-0378">Hydrolase</keyword>
<dbReference type="HAMAP" id="MF_02095">
    <property type="entry name" value="CysQ"/>
    <property type="match status" value="1"/>
</dbReference>
<feature type="binding site" evidence="5">
    <location>
        <position position="65"/>
    </location>
    <ligand>
        <name>Mg(2+)</name>
        <dbReference type="ChEBI" id="CHEBI:18420"/>
        <label>1</label>
        <note>catalytic</note>
    </ligand>
</feature>
<dbReference type="GO" id="GO:0050427">
    <property type="term" value="P:3'-phosphoadenosine 5'-phosphosulfate metabolic process"/>
    <property type="evidence" value="ECO:0007669"/>
    <property type="project" value="TreeGrafter"/>
</dbReference>
<dbReference type="GO" id="GO:0008441">
    <property type="term" value="F:3'(2'),5'-bisphosphate nucleotidase activity"/>
    <property type="evidence" value="ECO:0007669"/>
    <property type="project" value="UniProtKB-UniRule"/>
</dbReference>
<accession>A0A316TYE9</accession>
<dbReference type="SUPFAM" id="SSF56655">
    <property type="entry name" value="Carbohydrate phosphatase"/>
    <property type="match status" value="1"/>
</dbReference>
<dbReference type="GO" id="GO:0000287">
    <property type="term" value="F:magnesium ion binding"/>
    <property type="evidence" value="ECO:0007669"/>
    <property type="project" value="UniProtKB-UniRule"/>
</dbReference>
<feature type="binding site" evidence="5">
    <location>
        <position position="88"/>
    </location>
    <ligand>
        <name>Mg(2+)</name>
        <dbReference type="ChEBI" id="CHEBI:18420"/>
        <label>1</label>
        <note>catalytic</note>
    </ligand>
</feature>
<feature type="binding site" evidence="5">
    <location>
        <position position="87"/>
    </location>
    <ligand>
        <name>Mg(2+)</name>
        <dbReference type="ChEBI" id="CHEBI:18420"/>
        <label>1</label>
        <note>catalytic</note>
    </ligand>
</feature>
<feature type="binding site" evidence="4">
    <location>
        <position position="65"/>
    </location>
    <ligand>
        <name>Mg(2+)</name>
        <dbReference type="ChEBI" id="CHEBI:18420"/>
        <label>1</label>
    </ligand>
</feature>
<dbReference type="PANTHER" id="PTHR43028:SF5">
    <property type="entry name" value="3'(2'),5'-BISPHOSPHATE NUCLEOTIDASE 1"/>
    <property type="match status" value="1"/>
</dbReference>
<dbReference type="AlphaFoldDB" id="A0A316TYE9"/>
<protein>
    <recommendedName>
        <fullName evidence="4">3'(2'),5'-bisphosphate nucleotidase CysQ</fullName>
        <ecNumber evidence="4">3.1.3.7</ecNumber>
    </recommendedName>
    <alternativeName>
        <fullName evidence="4">3'(2'),5-bisphosphonucleoside 3'(2')-phosphohydrolase</fullName>
    </alternativeName>
    <alternativeName>
        <fullName evidence="4">3'-phosphoadenosine 5'-phosphate phosphatase</fullName>
        <shortName evidence="4">PAP phosphatase</shortName>
    </alternativeName>
</protein>
<feature type="binding site" evidence="4">
    <location>
        <position position="65"/>
    </location>
    <ligand>
        <name>substrate</name>
    </ligand>
</feature>
<dbReference type="EMBL" id="QGGB01000002">
    <property type="protein sequence ID" value="PWN07784.1"/>
    <property type="molecule type" value="Genomic_DNA"/>
</dbReference>
<organism evidence="6 7">
    <name type="scientific">Rhodohalobacter mucosus</name>
    <dbReference type="NCBI Taxonomy" id="2079485"/>
    <lineage>
        <taxon>Bacteria</taxon>
        <taxon>Pseudomonadati</taxon>
        <taxon>Balneolota</taxon>
        <taxon>Balneolia</taxon>
        <taxon>Balneolales</taxon>
        <taxon>Balneolaceae</taxon>
        <taxon>Rhodohalobacter</taxon>
    </lineage>
</organism>
<comment type="function">
    <text evidence="4">Converts adenosine-3',5'-bisphosphate (PAP) to AMP.</text>
</comment>
<feature type="binding site" evidence="5">
    <location>
        <position position="214"/>
    </location>
    <ligand>
        <name>Mg(2+)</name>
        <dbReference type="ChEBI" id="CHEBI:18420"/>
        <label>1</label>
        <note>catalytic</note>
    </ligand>
</feature>
<comment type="subcellular location">
    <subcellularLocation>
        <location evidence="4">Cell membrane</location>
        <topology evidence="4">Peripheral membrane protein</topology>
        <orientation evidence="4">Cytoplasmic side</orientation>
    </subcellularLocation>
</comment>
<feature type="binding site" evidence="4">
    <location>
        <position position="214"/>
    </location>
    <ligand>
        <name>substrate</name>
    </ligand>
</feature>
<feature type="binding site" evidence="4">
    <location>
        <position position="85"/>
    </location>
    <ligand>
        <name>Mg(2+)</name>
        <dbReference type="ChEBI" id="CHEBI:18420"/>
        <label>1</label>
    </ligand>
</feature>
<keyword evidence="2 4" id="KW-0479">Metal-binding</keyword>
<evidence type="ECO:0000256" key="3">
    <source>
        <dbReference type="ARBA" id="ARBA00022842"/>
    </source>
</evidence>
<keyword evidence="4" id="KW-0472">Membrane</keyword>
<feature type="binding site" evidence="4">
    <location>
        <position position="87"/>
    </location>
    <ligand>
        <name>Mg(2+)</name>
        <dbReference type="ChEBI" id="CHEBI:18420"/>
        <label>1</label>
    </ligand>
</feature>
<dbReference type="CDD" id="cd01638">
    <property type="entry name" value="CysQ"/>
    <property type="match status" value="1"/>
</dbReference>
<dbReference type="InterPro" id="IPR006240">
    <property type="entry name" value="CysQ"/>
</dbReference>
<reference evidence="6 7" key="1">
    <citation type="submission" date="2018-05" db="EMBL/GenBank/DDBJ databases">
        <title>Rhodohalobacter halophilus gen. nov., sp. nov., a moderately halophilic member of the family Balneolaceae.</title>
        <authorList>
            <person name="Liu Z.-W."/>
        </authorList>
    </citation>
    <scope>NUCLEOTIDE SEQUENCE [LARGE SCALE GENOMIC DNA]</scope>
    <source>
        <strain evidence="6 7">8A47</strain>
    </source>
</reference>
<dbReference type="PANTHER" id="PTHR43028">
    <property type="entry name" value="3'(2'),5'-BISPHOSPHATE NUCLEOTIDASE 1"/>
    <property type="match status" value="1"/>
</dbReference>
<keyword evidence="7" id="KW-1185">Reference proteome</keyword>
<feature type="binding site" evidence="4">
    <location>
        <position position="88"/>
    </location>
    <ligand>
        <name>Mg(2+)</name>
        <dbReference type="ChEBI" id="CHEBI:18420"/>
        <label>2</label>
    </ligand>
</feature>
<evidence type="ECO:0000256" key="5">
    <source>
        <dbReference type="PIRSR" id="PIRSR600760-2"/>
    </source>
</evidence>
<evidence type="ECO:0000256" key="2">
    <source>
        <dbReference type="ARBA" id="ARBA00022723"/>
    </source>
</evidence>
<dbReference type="EC" id="3.1.3.7" evidence="4"/>
<dbReference type="Pfam" id="PF00459">
    <property type="entry name" value="Inositol_P"/>
    <property type="match status" value="1"/>
</dbReference>
<feature type="binding site" evidence="5">
    <location>
        <position position="85"/>
    </location>
    <ligand>
        <name>Mg(2+)</name>
        <dbReference type="ChEBI" id="CHEBI:18420"/>
        <label>1</label>
        <note>catalytic</note>
    </ligand>
</feature>
<name>A0A316TYE9_9BACT</name>
<dbReference type="NCBIfam" id="TIGR01331">
    <property type="entry name" value="bisphos_cysQ"/>
    <property type="match status" value="1"/>
</dbReference>
<dbReference type="GO" id="GO:0005886">
    <property type="term" value="C:plasma membrane"/>
    <property type="evidence" value="ECO:0007669"/>
    <property type="project" value="UniProtKB-SubCell"/>
</dbReference>